<gene>
    <name evidence="1" type="ORF">PoB_002447400</name>
</gene>
<accession>A0AAV3ZU76</accession>
<comment type="caution">
    <text evidence="1">The sequence shown here is derived from an EMBL/GenBank/DDBJ whole genome shotgun (WGS) entry which is preliminary data.</text>
</comment>
<keyword evidence="2" id="KW-1185">Reference proteome</keyword>
<proteinExistence type="predicted"/>
<reference evidence="1 2" key="1">
    <citation type="journal article" date="2021" name="Elife">
        <title>Chloroplast acquisition without the gene transfer in kleptoplastic sea slugs, Plakobranchus ocellatus.</title>
        <authorList>
            <person name="Maeda T."/>
            <person name="Takahashi S."/>
            <person name="Yoshida T."/>
            <person name="Shimamura S."/>
            <person name="Takaki Y."/>
            <person name="Nagai Y."/>
            <person name="Toyoda A."/>
            <person name="Suzuki Y."/>
            <person name="Arimoto A."/>
            <person name="Ishii H."/>
            <person name="Satoh N."/>
            <person name="Nishiyama T."/>
            <person name="Hasebe M."/>
            <person name="Maruyama T."/>
            <person name="Minagawa J."/>
            <person name="Obokata J."/>
            <person name="Shigenobu S."/>
        </authorList>
    </citation>
    <scope>NUCLEOTIDE SEQUENCE [LARGE SCALE GENOMIC DNA]</scope>
</reference>
<evidence type="ECO:0000313" key="2">
    <source>
        <dbReference type="Proteomes" id="UP000735302"/>
    </source>
</evidence>
<evidence type="ECO:0000313" key="1">
    <source>
        <dbReference type="EMBL" id="GFN97968.1"/>
    </source>
</evidence>
<dbReference type="AlphaFoldDB" id="A0AAV3ZU76"/>
<sequence>MSPSRGALSAARVNQHDCGAVVTCIFRDTEVVEMQVTQIPDFSLRSKKWTVALRSNCSCLQCLDTVTQEGGYDMLKKAAGQRNLRLNLIIFVKVLSPKANEEIND</sequence>
<dbReference type="Proteomes" id="UP000735302">
    <property type="component" value="Unassembled WGS sequence"/>
</dbReference>
<dbReference type="EMBL" id="BLXT01002828">
    <property type="protein sequence ID" value="GFN97968.1"/>
    <property type="molecule type" value="Genomic_DNA"/>
</dbReference>
<name>A0AAV3ZU76_9GAST</name>
<protein>
    <submittedName>
        <fullName evidence="1">Uncharacterized protein</fullName>
    </submittedName>
</protein>
<organism evidence="1 2">
    <name type="scientific">Plakobranchus ocellatus</name>
    <dbReference type="NCBI Taxonomy" id="259542"/>
    <lineage>
        <taxon>Eukaryota</taxon>
        <taxon>Metazoa</taxon>
        <taxon>Spiralia</taxon>
        <taxon>Lophotrochozoa</taxon>
        <taxon>Mollusca</taxon>
        <taxon>Gastropoda</taxon>
        <taxon>Heterobranchia</taxon>
        <taxon>Euthyneura</taxon>
        <taxon>Panpulmonata</taxon>
        <taxon>Sacoglossa</taxon>
        <taxon>Placobranchoidea</taxon>
        <taxon>Plakobranchidae</taxon>
        <taxon>Plakobranchus</taxon>
    </lineage>
</organism>